<dbReference type="AlphaFoldDB" id="A0A2N1P2T7"/>
<proteinExistence type="predicted"/>
<evidence type="ECO:0000313" key="1">
    <source>
        <dbReference type="EMBL" id="PKK80458.1"/>
    </source>
</evidence>
<gene>
    <name evidence="1" type="ORF">RhiirC2_810629</name>
</gene>
<name>A0A2N1P2T7_9GLOM</name>
<dbReference type="VEuPathDB" id="FungiDB:RhiirFUN_018978"/>
<reference evidence="1 2" key="2">
    <citation type="submission" date="2017-10" db="EMBL/GenBank/DDBJ databases">
        <title>Extensive intraspecific genome diversity in a model arbuscular mycorrhizal fungus.</title>
        <authorList>
            <person name="Chen E.C.H."/>
            <person name="Morin E."/>
            <person name="Baudet D."/>
            <person name="Noel J."/>
            <person name="Ndikumana S."/>
            <person name="Charron P."/>
            <person name="St-Onge C."/>
            <person name="Giorgi J."/>
            <person name="Grigoriev I.V."/>
            <person name="Roux C."/>
            <person name="Martin F.M."/>
            <person name="Corradi N."/>
        </authorList>
    </citation>
    <scope>NUCLEOTIDE SEQUENCE [LARGE SCALE GENOMIC DNA]</scope>
    <source>
        <strain evidence="1 2">C2</strain>
    </source>
</reference>
<organism evidence="1 2">
    <name type="scientific">Rhizophagus irregularis</name>
    <dbReference type="NCBI Taxonomy" id="588596"/>
    <lineage>
        <taxon>Eukaryota</taxon>
        <taxon>Fungi</taxon>
        <taxon>Fungi incertae sedis</taxon>
        <taxon>Mucoromycota</taxon>
        <taxon>Glomeromycotina</taxon>
        <taxon>Glomeromycetes</taxon>
        <taxon>Glomerales</taxon>
        <taxon>Glomeraceae</taxon>
        <taxon>Rhizophagus</taxon>
    </lineage>
</organism>
<comment type="caution">
    <text evidence="1">The sequence shown here is derived from an EMBL/GenBank/DDBJ whole genome shotgun (WGS) entry which is preliminary data.</text>
</comment>
<dbReference type="EMBL" id="LLXL01000014">
    <property type="protein sequence ID" value="PKK80458.1"/>
    <property type="molecule type" value="Genomic_DNA"/>
</dbReference>
<reference evidence="1 2" key="1">
    <citation type="submission" date="2016-04" db="EMBL/GenBank/DDBJ databases">
        <title>Genome analyses suggest a sexual origin of heterokaryosis in a supposedly ancient asexual fungus.</title>
        <authorList>
            <person name="Ropars J."/>
            <person name="Sedzielewska K."/>
            <person name="Noel J."/>
            <person name="Charron P."/>
            <person name="Farinelli L."/>
            <person name="Marton T."/>
            <person name="Kruger M."/>
            <person name="Pelin A."/>
            <person name="Brachmann A."/>
            <person name="Corradi N."/>
        </authorList>
    </citation>
    <scope>NUCLEOTIDE SEQUENCE [LARGE SCALE GENOMIC DNA]</scope>
    <source>
        <strain evidence="1 2">C2</strain>
    </source>
</reference>
<accession>A0A2N1P2T7</accession>
<protein>
    <submittedName>
        <fullName evidence="1">Uncharacterized protein</fullName>
    </submittedName>
</protein>
<dbReference type="VEuPathDB" id="FungiDB:FUN_021812"/>
<dbReference type="Proteomes" id="UP000233469">
    <property type="component" value="Unassembled WGS sequence"/>
</dbReference>
<dbReference type="OrthoDB" id="2412750at2759"/>
<sequence>MNENTINNHFKKFKVLKCNNLSLGNSLKLKRQEQEQIFKDINKDIEDVNLDQIISGIGKLEENSEHVYNMMVNQNDIVQNTFILTEEILISLKTSSEDMKILHYRDWIKKLINEIAIRLNNTEGIGGWDVWKKISRAFDSKIDKERVDFRQSEMEHIKRLEEIINEVDISIEEFECLMRLRNKSNHKFHKGSQTMDEAKNQLKSFPENIVEIGPLKKVLKALEIWDS</sequence>
<evidence type="ECO:0000313" key="2">
    <source>
        <dbReference type="Proteomes" id="UP000233469"/>
    </source>
</evidence>
<dbReference type="VEuPathDB" id="FungiDB:RhiirA1_474671"/>